<dbReference type="PANTHER" id="PTHR39465">
    <property type="entry name" value="DNA LIGASE D, 3'-PHOSPHOESTERASE DOMAIN"/>
    <property type="match status" value="1"/>
</dbReference>
<feature type="region of interest" description="Disordered" evidence="1">
    <location>
        <begin position="143"/>
        <end position="237"/>
    </location>
</feature>
<dbReference type="Proteomes" id="UP000177622">
    <property type="component" value="Unassembled WGS sequence"/>
</dbReference>
<evidence type="ECO:0000256" key="1">
    <source>
        <dbReference type="SAM" id="MobiDB-lite"/>
    </source>
</evidence>
<evidence type="ECO:0000313" key="3">
    <source>
        <dbReference type="EMBL" id="OGE51868.1"/>
    </source>
</evidence>
<accession>A0A1F5LF75</accession>
<evidence type="ECO:0000259" key="2">
    <source>
        <dbReference type="Pfam" id="PF13298"/>
    </source>
</evidence>
<feature type="compositionally biased region" description="Basic and acidic residues" evidence="1">
    <location>
        <begin position="198"/>
        <end position="223"/>
    </location>
</feature>
<feature type="compositionally biased region" description="Basic residues" evidence="1">
    <location>
        <begin position="268"/>
        <end position="277"/>
    </location>
</feature>
<reference evidence="3 4" key="1">
    <citation type="journal article" date="2016" name="Sci. Rep.">
        <title>Penicillium arizonense, a new, genome sequenced fungal species, reveals a high chemical diversity in secreted metabolites.</title>
        <authorList>
            <person name="Grijseels S."/>
            <person name="Nielsen J.C."/>
            <person name="Randelovic M."/>
            <person name="Nielsen J."/>
            <person name="Nielsen K.F."/>
            <person name="Workman M."/>
            <person name="Frisvad J.C."/>
        </authorList>
    </citation>
    <scope>NUCLEOTIDE SEQUENCE [LARGE SCALE GENOMIC DNA]</scope>
    <source>
        <strain evidence="3 4">CBS 141311</strain>
    </source>
</reference>
<keyword evidence="4" id="KW-1185">Reference proteome</keyword>
<organism evidence="3 4">
    <name type="scientific">Penicillium arizonense</name>
    <dbReference type="NCBI Taxonomy" id="1835702"/>
    <lineage>
        <taxon>Eukaryota</taxon>
        <taxon>Fungi</taxon>
        <taxon>Dikarya</taxon>
        <taxon>Ascomycota</taxon>
        <taxon>Pezizomycotina</taxon>
        <taxon>Eurotiomycetes</taxon>
        <taxon>Eurotiomycetidae</taxon>
        <taxon>Eurotiales</taxon>
        <taxon>Aspergillaceae</taxon>
        <taxon>Penicillium</taxon>
    </lineage>
</organism>
<dbReference type="InterPro" id="IPR014144">
    <property type="entry name" value="LigD_PE_domain"/>
</dbReference>
<protein>
    <recommendedName>
        <fullName evidence="2">DNA ligase D 3'-phosphoesterase domain-containing protein</fullName>
    </recommendedName>
</protein>
<feature type="region of interest" description="Disordered" evidence="1">
    <location>
        <begin position="258"/>
        <end position="277"/>
    </location>
</feature>
<feature type="domain" description="DNA ligase D 3'-phosphoesterase" evidence="2">
    <location>
        <begin position="29"/>
        <end position="138"/>
    </location>
</feature>
<evidence type="ECO:0000313" key="4">
    <source>
        <dbReference type="Proteomes" id="UP000177622"/>
    </source>
</evidence>
<gene>
    <name evidence="3" type="ORF">PENARI_c012G07571</name>
</gene>
<comment type="caution">
    <text evidence="3">The sequence shown here is derived from an EMBL/GenBank/DDBJ whole genome shotgun (WGS) entry which is preliminary data.</text>
</comment>
<dbReference type="PANTHER" id="PTHR39465:SF1">
    <property type="entry name" value="DNA LIGASE D 3'-PHOSPHOESTERASE DOMAIN-CONTAINING PROTEIN"/>
    <property type="match status" value="1"/>
</dbReference>
<feature type="region of interest" description="Disordered" evidence="1">
    <location>
        <begin position="76"/>
        <end position="98"/>
    </location>
</feature>
<dbReference type="GeneID" id="34577704"/>
<dbReference type="RefSeq" id="XP_022487312.1">
    <property type="nucleotide sequence ID" value="XM_022632970.1"/>
</dbReference>
<dbReference type="AlphaFoldDB" id="A0A1F5LF75"/>
<proteinExistence type="predicted"/>
<dbReference type="EMBL" id="LXJU01000012">
    <property type="protein sequence ID" value="OGE51868.1"/>
    <property type="molecule type" value="Genomic_DNA"/>
</dbReference>
<dbReference type="OrthoDB" id="2588098at2759"/>
<dbReference type="Pfam" id="PF13298">
    <property type="entry name" value="LigD_N"/>
    <property type="match status" value="1"/>
</dbReference>
<name>A0A1F5LF75_PENAI</name>
<sequence length="329" mass="36968">MNTQKAATSSFINTITPSQVPIMISDYRSQRRALSAGRLCMECRVIRINHLIETASHKTGSMIIWDTGEYEVLPYPMEGPSAPETDDSRSEISDEGSVPASISLEQQMSDSAKLHEAFQNGKIRLRLHGTRLPKDYTISLRMDKTTNFQKPIRQGLKRRRRHHSTHTVPQAPSTSDSESASPPPPEPDRTASPPTSRTHQDRLTLSRSKSDPKNGTDSDHDPDLDIQLKNAYPGSTNTIGSIHQRRWYLSLDRINSGFEPSPEQHSQSSKRKAKSKFWGRKSDGGFEPFHVHGPEVERSVLTGRLGLHVLEDEGVQGFVPRRGWRPVLH</sequence>
<feature type="compositionally biased region" description="Basic residues" evidence="1">
    <location>
        <begin position="155"/>
        <end position="165"/>
    </location>
</feature>